<dbReference type="Gene3D" id="3.30.40.10">
    <property type="entry name" value="Zinc/RING finger domain, C3HC4 (zinc finger)"/>
    <property type="match status" value="1"/>
</dbReference>
<feature type="region of interest" description="Disordered" evidence="20">
    <location>
        <begin position="114"/>
        <end position="164"/>
    </location>
</feature>
<keyword evidence="7" id="KW-0808">Transferase</keyword>
<dbReference type="GO" id="GO:0005634">
    <property type="term" value="C:nucleus"/>
    <property type="evidence" value="ECO:0007669"/>
    <property type="project" value="UniProtKB-SubCell"/>
</dbReference>
<evidence type="ECO:0000259" key="22">
    <source>
        <dbReference type="PROSITE" id="PS50800"/>
    </source>
</evidence>
<dbReference type="PROSITE" id="PS50089">
    <property type="entry name" value="ZF_RING_2"/>
    <property type="match status" value="1"/>
</dbReference>
<evidence type="ECO:0000313" key="23">
    <source>
        <dbReference type="EMBL" id="OBZ75140.1"/>
    </source>
</evidence>
<dbReference type="GO" id="GO:0008270">
    <property type="term" value="F:zinc ion binding"/>
    <property type="evidence" value="ECO:0007669"/>
    <property type="project" value="UniProtKB-KW"/>
</dbReference>
<evidence type="ECO:0000256" key="3">
    <source>
        <dbReference type="ARBA" id="ARBA00004906"/>
    </source>
</evidence>
<keyword evidence="9" id="KW-0227">DNA damage</keyword>
<evidence type="ECO:0000256" key="9">
    <source>
        <dbReference type="ARBA" id="ARBA00022763"/>
    </source>
</evidence>
<dbReference type="SUPFAM" id="SSF57850">
    <property type="entry name" value="RING/U-box"/>
    <property type="match status" value="1"/>
</dbReference>
<feature type="domain" description="RING-type" evidence="21">
    <location>
        <begin position="38"/>
        <end position="76"/>
    </location>
</feature>
<feature type="region of interest" description="Disordered" evidence="20">
    <location>
        <begin position="218"/>
        <end position="237"/>
    </location>
</feature>
<keyword evidence="8" id="KW-0479">Metal-binding</keyword>
<dbReference type="OrthoDB" id="9049620at2759"/>
<dbReference type="GO" id="GO:0006301">
    <property type="term" value="P:DNA damage tolerance"/>
    <property type="evidence" value="ECO:0007669"/>
    <property type="project" value="InterPro"/>
</dbReference>
<dbReference type="PANTHER" id="PTHR14134:SF2">
    <property type="entry name" value="E3 UBIQUITIN-PROTEIN LIGASE RAD18"/>
    <property type="match status" value="1"/>
</dbReference>
<dbReference type="InterPro" id="IPR017907">
    <property type="entry name" value="Znf_RING_CS"/>
</dbReference>
<keyword evidence="15" id="KW-0539">Nucleus</keyword>
<accession>A0A1C7ME29</accession>
<dbReference type="SMART" id="SM00734">
    <property type="entry name" value="ZnF_Rad18"/>
    <property type="match status" value="1"/>
</dbReference>
<keyword evidence="11" id="KW-0833">Ubl conjugation pathway</keyword>
<dbReference type="PROSITE" id="PS50800">
    <property type="entry name" value="SAP"/>
    <property type="match status" value="1"/>
</dbReference>
<evidence type="ECO:0000256" key="1">
    <source>
        <dbReference type="ARBA" id="ARBA00000900"/>
    </source>
</evidence>
<evidence type="ECO:0000256" key="2">
    <source>
        <dbReference type="ARBA" id="ARBA00004123"/>
    </source>
</evidence>
<dbReference type="InterPro" id="IPR003034">
    <property type="entry name" value="SAP_dom"/>
</dbReference>
<comment type="caution">
    <text evidence="23">The sequence shown here is derived from an EMBL/GenBank/DDBJ whole genome shotgun (WGS) entry which is preliminary data.</text>
</comment>
<dbReference type="PANTHER" id="PTHR14134">
    <property type="entry name" value="E3 UBIQUITIN-PROTEIN LIGASE RAD18"/>
    <property type="match status" value="1"/>
</dbReference>
<keyword evidence="24" id="KW-1185">Reference proteome</keyword>
<evidence type="ECO:0000313" key="24">
    <source>
        <dbReference type="Proteomes" id="UP000092993"/>
    </source>
</evidence>
<dbReference type="GO" id="GO:0003697">
    <property type="term" value="F:single-stranded DNA binding"/>
    <property type="evidence" value="ECO:0007669"/>
    <property type="project" value="InterPro"/>
</dbReference>
<evidence type="ECO:0000256" key="4">
    <source>
        <dbReference type="ARBA" id="ARBA00009506"/>
    </source>
</evidence>
<feature type="compositionally biased region" description="Basic and acidic residues" evidence="20">
    <location>
        <begin position="228"/>
        <end position="237"/>
    </location>
</feature>
<dbReference type="SMART" id="SM00184">
    <property type="entry name" value="RING"/>
    <property type="match status" value="1"/>
</dbReference>
<dbReference type="OMA" id="IPNTGPR"/>
<evidence type="ECO:0000256" key="13">
    <source>
        <dbReference type="ARBA" id="ARBA00023125"/>
    </source>
</evidence>
<dbReference type="InterPro" id="IPR006642">
    <property type="entry name" value="Rad18_UBZ4"/>
</dbReference>
<gene>
    <name evidence="23" type="primary">rhp18</name>
    <name evidence="23" type="ORF">A0H81_04830</name>
</gene>
<dbReference type="UniPathway" id="UPA00143"/>
<comment type="subcellular location">
    <subcellularLocation>
        <location evidence="2">Nucleus</location>
    </subcellularLocation>
</comment>
<dbReference type="Pfam" id="PF13923">
    <property type="entry name" value="zf-C3HC4_2"/>
    <property type="match status" value="1"/>
</dbReference>
<keyword evidence="14" id="KW-0234">DNA repair</keyword>
<keyword evidence="12" id="KW-0862">Zinc</keyword>
<dbReference type="FunFam" id="3.30.40.10:FF:000172">
    <property type="entry name" value="E3 ubiquitin-protein ligase RAD18"/>
    <property type="match status" value="1"/>
</dbReference>
<evidence type="ECO:0000256" key="8">
    <source>
        <dbReference type="ARBA" id="ARBA00022723"/>
    </source>
</evidence>
<proteinExistence type="inferred from homology"/>
<dbReference type="InterPro" id="IPR013083">
    <property type="entry name" value="Znf_RING/FYVE/PHD"/>
</dbReference>
<dbReference type="InterPro" id="IPR001841">
    <property type="entry name" value="Znf_RING"/>
</dbReference>
<keyword evidence="13" id="KW-0238">DNA-binding</keyword>
<evidence type="ECO:0000256" key="12">
    <source>
        <dbReference type="ARBA" id="ARBA00022833"/>
    </source>
</evidence>
<evidence type="ECO:0000256" key="15">
    <source>
        <dbReference type="ARBA" id="ARBA00023242"/>
    </source>
</evidence>
<evidence type="ECO:0000256" key="7">
    <source>
        <dbReference type="ARBA" id="ARBA00022679"/>
    </source>
</evidence>
<feature type="domain" description="SAP" evidence="22">
    <location>
        <begin position="248"/>
        <end position="282"/>
    </location>
</feature>
<evidence type="ECO:0000256" key="10">
    <source>
        <dbReference type="ARBA" id="ARBA00022771"/>
    </source>
</evidence>
<dbReference type="EC" id="2.3.2.27" evidence="5"/>
<dbReference type="GO" id="GO:0006281">
    <property type="term" value="P:DNA repair"/>
    <property type="evidence" value="ECO:0007669"/>
    <property type="project" value="UniProtKB-KW"/>
</dbReference>
<comment type="catalytic activity">
    <reaction evidence="1">
        <text>S-ubiquitinyl-[E2 ubiquitin-conjugating enzyme]-L-cysteine + [acceptor protein]-L-lysine = [E2 ubiquitin-conjugating enzyme]-L-cysteine + N(6)-ubiquitinyl-[acceptor protein]-L-lysine.</text>
        <dbReference type="EC" id="2.3.2.27"/>
    </reaction>
</comment>
<dbReference type="Proteomes" id="UP000092993">
    <property type="component" value="Unassembled WGS sequence"/>
</dbReference>
<evidence type="ECO:0000256" key="16">
    <source>
        <dbReference type="ARBA" id="ARBA00031783"/>
    </source>
</evidence>
<dbReference type="GO" id="GO:0097505">
    <property type="term" value="C:Rad6-Rad18 complex"/>
    <property type="evidence" value="ECO:0007669"/>
    <property type="project" value="TreeGrafter"/>
</dbReference>
<dbReference type="STRING" id="5627.A0A1C7ME29"/>
<reference evidence="23 24" key="1">
    <citation type="submission" date="2016-03" db="EMBL/GenBank/DDBJ databases">
        <title>Whole genome sequencing of Grifola frondosa 9006-11.</title>
        <authorList>
            <person name="Min B."/>
            <person name="Park H."/>
            <person name="Kim J.-G."/>
            <person name="Cho H."/>
            <person name="Oh Y.-L."/>
            <person name="Kong W.-S."/>
            <person name="Choi I.-G."/>
        </authorList>
    </citation>
    <scope>NUCLEOTIDE SEQUENCE [LARGE SCALE GENOMIC DNA]</scope>
    <source>
        <strain evidence="23 24">9006-11</strain>
    </source>
</reference>
<sequence>MSKNIEKLLASSEITDPTDFPLPSVAPGLRQLDDALRCSICREFYEAPVTLNCGHCFCSFCIRSALPEKPECPTCRKNTSEVHLRKNPAMESAVKAWGLARPFVLRLTSDGLAGHENGKSDKVAENTDGRGQKRKRQRTHDNNSEDDIQIVGTSTPPSDPSHCPTDSVECPACHNQVPLQTINNHLDSNCQKFLAYASSSNHTDVKHTQKSAWSKVLGGTGAIPRNSKGKEKADVADDTAEHLPKVSYDILKTKQVAEMLGEHGLPTNGDKNTLVARHRKAFAFTTSRDPAPVFRWVIMFNANLDRSSGNRKTIGQLKRELRKWEEDQKSQPVKEEVTDVAAYQDLYLESK</sequence>
<evidence type="ECO:0000256" key="6">
    <source>
        <dbReference type="ARBA" id="ARBA00015551"/>
    </source>
</evidence>
<comment type="similarity">
    <text evidence="4">Belongs to the RAD18 family.</text>
</comment>
<organism evidence="23 24">
    <name type="scientific">Grifola frondosa</name>
    <name type="common">Maitake</name>
    <name type="synonym">Polyporus frondosus</name>
    <dbReference type="NCBI Taxonomy" id="5627"/>
    <lineage>
        <taxon>Eukaryota</taxon>
        <taxon>Fungi</taxon>
        <taxon>Dikarya</taxon>
        <taxon>Basidiomycota</taxon>
        <taxon>Agaricomycotina</taxon>
        <taxon>Agaricomycetes</taxon>
        <taxon>Polyporales</taxon>
        <taxon>Grifolaceae</taxon>
        <taxon>Grifola</taxon>
    </lineage>
</organism>
<name>A0A1C7ME29_GRIFR</name>
<evidence type="ECO:0000256" key="11">
    <source>
        <dbReference type="ARBA" id="ARBA00022786"/>
    </source>
</evidence>
<evidence type="ECO:0000256" key="18">
    <source>
        <dbReference type="ARBA" id="ARBA00082369"/>
    </source>
</evidence>
<dbReference type="InterPro" id="IPR039577">
    <property type="entry name" value="Rad18"/>
</dbReference>
<dbReference type="GO" id="GO:0006513">
    <property type="term" value="P:protein monoubiquitination"/>
    <property type="evidence" value="ECO:0007669"/>
    <property type="project" value="InterPro"/>
</dbReference>
<evidence type="ECO:0000256" key="19">
    <source>
        <dbReference type="PROSITE-ProRule" id="PRU00175"/>
    </source>
</evidence>
<dbReference type="AlphaFoldDB" id="A0A1C7ME29"/>
<evidence type="ECO:0000256" key="14">
    <source>
        <dbReference type="ARBA" id="ARBA00023204"/>
    </source>
</evidence>
<dbReference type="EMBL" id="LUGG01000004">
    <property type="protein sequence ID" value="OBZ75140.1"/>
    <property type="molecule type" value="Genomic_DNA"/>
</dbReference>
<keyword evidence="10 19" id="KW-0863">Zinc-finger</keyword>
<comment type="pathway">
    <text evidence="3">Protein modification; protein ubiquitination.</text>
</comment>
<dbReference type="GO" id="GO:0061630">
    <property type="term" value="F:ubiquitin protein ligase activity"/>
    <property type="evidence" value="ECO:0007669"/>
    <property type="project" value="UniProtKB-EC"/>
</dbReference>
<evidence type="ECO:0000256" key="17">
    <source>
        <dbReference type="ARBA" id="ARBA00074353"/>
    </source>
</evidence>
<evidence type="ECO:0000256" key="20">
    <source>
        <dbReference type="SAM" id="MobiDB-lite"/>
    </source>
</evidence>
<evidence type="ECO:0000259" key="21">
    <source>
        <dbReference type="PROSITE" id="PS50089"/>
    </source>
</evidence>
<dbReference type="PROSITE" id="PS00518">
    <property type="entry name" value="ZF_RING_1"/>
    <property type="match status" value="1"/>
</dbReference>
<evidence type="ECO:0000256" key="5">
    <source>
        <dbReference type="ARBA" id="ARBA00012483"/>
    </source>
</evidence>
<feature type="compositionally biased region" description="Basic and acidic residues" evidence="20">
    <location>
        <begin position="116"/>
        <end position="131"/>
    </location>
</feature>
<protein>
    <recommendedName>
        <fullName evidence="6">Postreplication repair E3 ubiquitin-protein ligase RAD18</fullName>
        <ecNumber evidence="5">2.3.2.27</ecNumber>
    </recommendedName>
    <alternativeName>
        <fullName evidence="17">Postreplication repair E3 ubiquitin-protein ligase rad18</fullName>
    </alternativeName>
    <alternativeName>
        <fullName evidence="16 18">RING-type E3 ubiquitin transferase RAD18</fullName>
    </alternativeName>
</protein>